<organism evidence="2 3">
    <name type="scientific">Ohtaekwangia koreensis</name>
    <dbReference type="NCBI Taxonomy" id="688867"/>
    <lineage>
        <taxon>Bacteria</taxon>
        <taxon>Pseudomonadati</taxon>
        <taxon>Bacteroidota</taxon>
        <taxon>Cytophagia</taxon>
        <taxon>Cytophagales</taxon>
        <taxon>Fulvivirgaceae</taxon>
        <taxon>Ohtaekwangia</taxon>
    </lineage>
</organism>
<dbReference type="Gene3D" id="1.10.10.10">
    <property type="entry name" value="Winged helix-like DNA-binding domain superfamily/Winged helix DNA-binding domain"/>
    <property type="match status" value="1"/>
</dbReference>
<protein>
    <submittedName>
        <fullName evidence="2">Transcriptional regulator, PadR family</fullName>
    </submittedName>
</protein>
<keyword evidence="3" id="KW-1185">Reference proteome</keyword>
<evidence type="ECO:0000313" key="3">
    <source>
        <dbReference type="Proteomes" id="UP000190961"/>
    </source>
</evidence>
<sequence>MKHIHYFHVCRIYNMKGTHIGELEELVLLMVGILYPEAYGVAVMDELEKQAGRSLNISAIHAVLTRLEEKGLLKSKMSSPTEERGGRRKRIFVLTAAGKRSLEETNELRNQLFNRIPPLALQFRLI</sequence>
<evidence type="ECO:0000259" key="1">
    <source>
        <dbReference type="Pfam" id="PF03551"/>
    </source>
</evidence>
<dbReference type="InterPro" id="IPR005149">
    <property type="entry name" value="Tscrpt_reg_PadR_N"/>
</dbReference>
<gene>
    <name evidence="2" type="ORF">SAMN05660236_0684</name>
</gene>
<dbReference type="SUPFAM" id="SSF46785">
    <property type="entry name" value="Winged helix' DNA-binding domain"/>
    <property type="match status" value="1"/>
</dbReference>
<proteinExistence type="predicted"/>
<dbReference type="EMBL" id="FUZU01000001">
    <property type="protein sequence ID" value="SKC45627.1"/>
    <property type="molecule type" value="Genomic_DNA"/>
</dbReference>
<dbReference type="InterPro" id="IPR036388">
    <property type="entry name" value="WH-like_DNA-bd_sf"/>
</dbReference>
<evidence type="ECO:0000313" key="2">
    <source>
        <dbReference type="EMBL" id="SKC45627.1"/>
    </source>
</evidence>
<name>A0A1T5J288_9BACT</name>
<dbReference type="InterPro" id="IPR036390">
    <property type="entry name" value="WH_DNA-bd_sf"/>
</dbReference>
<dbReference type="Pfam" id="PF03551">
    <property type="entry name" value="PadR"/>
    <property type="match status" value="1"/>
</dbReference>
<dbReference type="Proteomes" id="UP000190961">
    <property type="component" value="Unassembled WGS sequence"/>
</dbReference>
<dbReference type="AlphaFoldDB" id="A0A1T5J288"/>
<feature type="domain" description="Transcription regulator PadR N-terminal" evidence="1">
    <location>
        <begin position="37"/>
        <end position="104"/>
    </location>
</feature>
<accession>A0A1T5J288</accession>
<reference evidence="2 3" key="1">
    <citation type="submission" date="2017-02" db="EMBL/GenBank/DDBJ databases">
        <authorList>
            <person name="Peterson S.W."/>
        </authorList>
    </citation>
    <scope>NUCLEOTIDE SEQUENCE [LARGE SCALE GENOMIC DNA]</scope>
    <source>
        <strain evidence="2 3">DSM 25262</strain>
    </source>
</reference>